<name>A0A1N6MSA6_9GAMM</name>
<evidence type="ECO:0000313" key="2">
    <source>
        <dbReference type="Proteomes" id="UP000196435"/>
    </source>
</evidence>
<dbReference type="EMBL" id="FTLG01000030">
    <property type="protein sequence ID" value="SIP71732.1"/>
    <property type="molecule type" value="Genomic_DNA"/>
</dbReference>
<proteinExistence type="predicted"/>
<accession>A0A1N6MSA6</accession>
<sequence length="49" mass="5701">MTLGTEQWDALPHPHHLITFVDSILQFFISLIGKTCFDPCLFTTYLHNH</sequence>
<organism evidence="1 2">
    <name type="scientific">Xenorhabdus innexi</name>
    <dbReference type="NCBI Taxonomy" id="290109"/>
    <lineage>
        <taxon>Bacteria</taxon>
        <taxon>Pseudomonadati</taxon>
        <taxon>Pseudomonadota</taxon>
        <taxon>Gammaproteobacteria</taxon>
        <taxon>Enterobacterales</taxon>
        <taxon>Morganellaceae</taxon>
        <taxon>Xenorhabdus</taxon>
    </lineage>
</organism>
<dbReference type="Proteomes" id="UP000196435">
    <property type="component" value="Unassembled WGS sequence"/>
</dbReference>
<gene>
    <name evidence="1" type="ORF">XIS1_1250026</name>
</gene>
<protein>
    <submittedName>
        <fullName evidence="1">Uncharacterized protein</fullName>
    </submittedName>
</protein>
<evidence type="ECO:0000313" key="1">
    <source>
        <dbReference type="EMBL" id="SIP71732.1"/>
    </source>
</evidence>
<reference evidence="2" key="1">
    <citation type="submission" date="2016-12" db="EMBL/GenBank/DDBJ databases">
        <authorList>
            <person name="Gaudriault S."/>
        </authorList>
    </citation>
    <scope>NUCLEOTIDE SEQUENCE [LARGE SCALE GENOMIC DNA]</scope>
    <source>
        <strain evidence="2">HGB1681 (deposited as PTA-6826 in the American Type Culture Collection)</strain>
    </source>
</reference>
<dbReference type="AlphaFoldDB" id="A0A1N6MSA6"/>